<gene>
    <name evidence="7" type="ORF">K503DRAFT_786787</name>
</gene>
<dbReference type="Pfam" id="PF21719">
    <property type="entry name" value="MIOS_a-sol"/>
    <property type="match status" value="1"/>
</dbReference>
<sequence>MVGHWHFKHLLDHGPFKRLLWHPRHVTSQNDLQFMKSPDPAFGDLFAVGSASWRVDLIRLGVTRVARNNVLSSVPVVTLPVCNSSVDPNYLAVGLDKVCGGSSLIIWDVQSATPSLSLSPSSTLVSNAAPGHPQPRIARADVIGHCTGGRVLQQHAPTEIVSALAFLPQSVHLLLAGISARWLRLSNLRTRTRTPTPATTNIATKVHEIVTSPIDPHQIACCGDGILTFTEKDAAADGARTRGGSSSSGAGAGSTNSNTAGFVDLIEFSSSRRGVLAAREKDTSYGNENFANRERFGFGESLQLRGASSKRSWAPWNAAGSGMRPSNVESQKTMVLVLSAKNFHKPLASFALVHSKRAFSLTSGVMVINDLELYDIHDTPKQASWSARGALTIGTGLGCKVLPGFEDRSVPPQPWDVHVEEETATRGRGKTVRQPMFGKGDGDGFPLLDSNASPSKMMKARTYSPASFRHYPLKHSVVRSKLSAPLSGVSDQIALKPPVGDEPKPKDRRQLAEKSSSRVRHWTWSVSQVVEDDISMMMHRRAIRRYGLASAKHNAQILQEDPCSDTILSELWAWIHSPLSTSAVLDPLTRMRQPPDNFVYGDFAAAAAALCARRTGSERPSKAPVRTNKLEQRRLEKEGHLSRAACWLAFTRQYQRALELLMRSDDEMHNLVCGALAALIPNAGGTPSNELRDHTERLIVRLRDPYFRVMLSQLTSKDWSEVLEEELLPLRERLAIAFWKTKHPHSTFGARPTGPAHVGYVDRTGDVQTAAIIGAHASPAKFADARAERCLETYKDWFKLFHHRVAFDIERGQILQDAVQNVCEWAPMQILIRCNYCSKPMNPVLDGAQKGRPNACPHCSRALPRCSVCLMTLSIVPDRTREAELLHSHTTYQDTIDEAIVICQTCRHGGHASHILDWFFGEDGARWHGMCPVADYDCHCVDEFWV</sequence>
<dbReference type="STRING" id="1314800.A0A1B7MKA6"/>
<evidence type="ECO:0000256" key="3">
    <source>
        <dbReference type="ARBA" id="ARBA00022737"/>
    </source>
</evidence>
<dbReference type="PANTHER" id="PTHR16453">
    <property type="entry name" value="WD40 DOMAIN-CONTAINING PROTEIN MIO FAMILY MEMBER"/>
    <property type="match status" value="1"/>
</dbReference>
<dbReference type="InterPro" id="IPR031488">
    <property type="entry name" value="Zn_ribbon_mio"/>
</dbReference>
<evidence type="ECO:0000313" key="8">
    <source>
        <dbReference type="Proteomes" id="UP000092154"/>
    </source>
</evidence>
<keyword evidence="3" id="KW-0677">Repeat</keyword>
<keyword evidence="2" id="KW-0853">WD repeat</keyword>
<dbReference type="GO" id="GO:0005737">
    <property type="term" value="C:cytoplasm"/>
    <property type="evidence" value="ECO:0007669"/>
    <property type="project" value="TreeGrafter"/>
</dbReference>
<name>A0A1B7MKA6_9AGAM</name>
<dbReference type="InterPro" id="IPR049092">
    <property type="entry name" value="MIOS_a-sol"/>
</dbReference>
<dbReference type="InterPro" id="IPR037593">
    <property type="entry name" value="MIOS/Sea4"/>
</dbReference>
<evidence type="ECO:0000256" key="2">
    <source>
        <dbReference type="ARBA" id="ARBA00022574"/>
    </source>
</evidence>
<proteinExistence type="inferred from homology"/>
<dbReference type="CDD" id="cd16691">
    <property type="entry name" value="mRING-H2-C3H3C2_Mio"/>
    <property type="match status" value="1"/>
</dbReference>
<evidence type="ECO:0000313" key="7">
    <source>
        <dbReference type="EMBL" id="OAX33040.1"/>
    </source>
</evidence>
<evidence type="ECO:0000256" key="4">
    <source>
        <dbReference type="SAM" id="MobiDB-lite"/>
    </source>
</evidence>
<dbReference type="AlphaFoldDB" id="A0A1B7MKA6"/>
<dbReference type="InterPro" id="IPR015943">
    <property type="entry name" value="WD40/YVTN_repeat-like_dom_sf"/>
</dbReference>
<reference evidence="7 8" key="1">
    <citation type="submission" date="2016-06" db="EMBL/GenBank/DDBJ databases">
        <title>Comparative genomics of the ectomycorrhizal sister species Rhizopogon vinicolor and Rhizopogon vesiculosus (Basidiomycota: Boletales) reveals a divergence of the mating type B locus.</title>
        <authorList>
            <consortium name="DOE Joint Genome Institute"/>
            <person name="Mujic A.B."/>
            <person name="Kuo A."/>
            <person name="Tritt A."/>
            <person name="Lipzen A."/>
            <person name="Chen C."/>
            <person name="Johnson J."/>
            <person name="Sharma A."/>
            <person name="Barry K."/>
            <person name="Grigoriev I.V."/>
            <person name="Spatafora J.W."/>
        </authorList>
    </citation>
    <scope>NUCLEOTIDE SEQUENCE [LARGE SCALE GENOMIC DNA]</scope>
    <source>
        <strain evidence="7 8">AM-OR11-026</strain>
    </source>
</reference>
<dbReference type="Pfam" id="PF17034">
    <property type="entry name" value="zinc_ribbon_16"/>
    <property type="match status" value="1"/>
</dbReference>
<dbReference type="InterPro" id="IPR036322">
    <property type="entry name" value="WD40_repeat_dom_sf"/>
</dbReference>
<dbReference type="EMBL" id="KV448851">
    <property type="protein sequence ID" value="OAX33040.1"/>
    <property type="molecule type" value="Genomic_DNA"/>
</dbReference>
<feature type="compositionally biased region" description="Basic and acidic residues" evidence="4">
    <location>
        <begin position="499"/>
        <end position="514"/>
    </location>
</feature>
<organism evidence="7 8">
    <name type="scientific">Rhizopogon vinicolor AM-OR11-026</name>
    <dbReference type="NCBI Taxonomy" id="1314800"/>
    <lineage>
        <taxon>Eukaryota</taxon>
        <taxon>Fungi</taxon>
        <taxon>Dikarya</taxon>
        <taxon>Basidiomycota</taxon>
        <taxon>Agaricomycotina</taxon>
        <taxon>Agaricomycetes</taxon>
        <taxon>Agaricomycetidae</taxon>
        <taxon>Boletales</taxon>
        <taxon>Suillineae</taxon>
        <taxon>Rhizopogonaceae</taxon>
        <taxon>Rhizopogon</taxon>
    </lineage>
</organism>
<feature type="region of interest" description="Disordered" evidence="4">
    <location>
        <begin position="492"/>
        <end position="514"/>
    </location>
</feature>
<dbReference type="OrthoDB" id="341486at2759"/>
<dbReference type="GO" id="GO:1904263">
    <property type="term" value="P:positive regulation of TORC1 signaling"/>
    <property type="evidence" value="ECO:0007669"/>
    <property type="project" value="TreeGrafter"/>
</dbReference>
<comment type="similarity">
    <text evidence="1">Belongs to the WD repeat mio family.</text>
</comment>
<dbReference type="SUPFAM" id="SSF50978">
    <property type="entry name" value="WD40 repeat-like"/>
    <property type="match status" value="1"/>
</dbReference>
<protein>
    <submittedName>
        <fullName evidence="7">Uncharacterized protein</fullName>
    </submittedName>
</protein>
<evidence type="ECO:0000256" key="1">
    <source>
        <dbReference type="ARBA" id="ARBA00009713"/>
    </source>
</evidence>
<feature type="domain" description="GATOR2 complex protein MIO zinc-ribbon like" evidence="5">
    <location>
        <begin position="851"/>
        <end position="941"/>
    </location>
</feature>
<accession>A0A1B7MKA6</accession>
<dbReference type="Gene3D" id="2.130.10.10">
    <property type="entry name" value="YVTN repeat-like/Quinoprotein amine dehydrogenase"/>
    <property type="match status" value="1"/>
</dbReference>
<feature type="region of interest" description="Disordered" evidence="4">
    <location>
        <begin position="421"/>
        <end position="446"/>
    </location>
</feature>
<dbReference type="PANTHER" id="PTHR16453:SF9">
    <property type="entry name" value="GATOR COMPLEX PROTEIN MIOS"/>
    <property type="match status" value="1"/>
</dbReference>
<keyword evidence="8" id="KW-1185">Reference proteome</keyword>
<feature type="domain" description="MIOS-like alpha-solenoid" evidence="6">
    <location>
        <begin position="633"/>
        <end position="738"/>
    </location>
</feature>
<dbReference type="InParanoid" id="A0A1B7MKA6"/>
<dbReference type="Proteomes" id="UP000092154">
    <property type="component" value="Unassembled WGS sequence"/>
</dbReference>
<evidence type="ECO:0000259" key="5">
    <source>
        <dbReference type="Pfam" id="PF17034"/>
    </source>
</evidence>
<evidence type="ECO:0000259" key="6">
    <source>
        <dbReference type="Pfam" id="PF21719"/>
    </source>
</evidence>